<dbReference type="OrthoDB" id="3837969at2"/>
<dbReference type="PATRIC" id="fig|1678637.3.peg.6175"/>
<sequence>MANVGFTLDKPGHRPGPNAIRVLADVRRRGPPDSWPWPRLQQRRTRDLQLPARALGYRLVLDYRTDQPGIQPGHSGAVMIEGTWYRPALPHPLIDATIGLHAQRIDGATWAGHIAARAPFRLMATQRPDTEGHQRLMCPAGAGNSNAR</sequence>
<protein>
    <submittedName>
        <fullName evidence="1">Uncharacterized protein</fullName>
    </submittedName>
</protein>
<evidence type="ECO:0000313" key="1">
    <source>
        <dbReference type="EMBL" id="KNB49310.1"/>
    </source>
</evidence>
<name>A0A0K9X798_9ACTN</name>
<reference evidence="2" key="1">
    <citation type="submission" date="2015-07" db="EMBL/GenBank/DDBJ databases">
        <title>Draft genome sequence of Streptomyces sp. CMAA 1322, a bacterium isolated from Caatinga biome, from dry forest semiarid of Brazil.</title>
        <authorList>
            <person name="Santos S.N."/>
            <person name="Gacesa R."/>
            <person name="Taketani R.G."/>
            <person name="Long P.F."/>
            <person name="Melo I.S."/>
        </authorList>
    </citation>
    <scope>NUCLEOTIDE SEQUENCE [LARGE SCALE GENOMIC DNA]</scope>
    <source>
        <strain evidence="2">CMAA 1322</strain>
    </source>
</reference>
<dbReference type="AlphaFoldDB" id="A0A0K9X798"/>
<dbReference type="EMBL" id="LFXA01000018">
    <property type="protein sequence ID" value="KNB49310.1"/>
    <property type="molecule type" value="Genomic_DNA"/>
</dbReference>
<accession>A0A0K9X798</accession>
<keyword evidence="2" id="KW-1185">Reference proteome</keyword>
<dbReference type="RefSeq" id="WP_049719256.1">
    <property type="nucleotide sequence ID" value="NZ_LFXA01000018.1"/>
</dbReference>
<dbReference type="Proteomes" id="UP000037288">
    <property type="component" value="Unassembled WGS sequence"/>
</dbReference>
<comment type="caution">
    <text evidence="1">The sequence shown here is derived from an EMBL/GenBank/DDBJ whole genome shotgun (WGS) entry which is preliminary data.</text>
</comment>
<gene>
    <name evidence="1" type="ORF">AC230_28965</name>
</gene>
<organism evidence="1 2">
    <name type="scientific">Streptomyces caatingaensis</name>
    <dbReference type="NCBI Taxonomy" id="1678637"/>
    <lineage>
        <taxon>Bacteria</taxon>
        <taxon>Bacillati</taxon>
        <taxon>Actinomycetota</taxon>
        <taxon>Actinomycetes</taxon>
        <taxon>Kitasatosporales</taxon>
        <taxon>Streptomycetaceae</taxon>
        <taxon>Streptomyces</taxon>
    </lineage>
</organism>
<proteinExistence type="predicted"/>
<evidence type="ECO:0000313" key="2">
    <source>
        <dbReference type="Proteomes" id="UP000037288"/>
    </source>
</evidence>